<keyword evidence="1" id="KW-0479">Metal-binding</keyword>
<dbReference type="FunFam" id="3.10.10.10:FF:000003">
    <property type="entry name" value="Retrovirus-related Pol polyprotein from transposon 297-like Protein"/>
    <property type="match status" value="1"/>
</dbReference>
<sequence length="679" mass="77262">MEHARPPSALSMAEGGPVSRADAWKRWKQQFMIFLKASGVQTEPASVQSSLLINLIGPDGFDVYETFTFEKEEDKDDICVLLKKFDAYFDTKGNITITRYKFFTRVQEDGESIQQYVTALRLISKYCNFASLEEELIKDRIVCGVRNHAIRDRLLRCEDLSLDKAIKICQAEEVSRESDTQLRASVSGQSAVQCDRVAARPRLGRRSAGQTRASGAGASVRAVVNRCDACGSTRCAEGRCSAARAECFVCGNKGHFARMCKLKQSNYYLKDRRVYELECHDNHSDDSADGTLLYVSAIEKDTDHCDEWFEVLYCDKGKEKLKLDTGTDVNVISFQTFLRFGFDRNVIIKENIRLKSYSGNTIPIRGFCYLSWCFKNKVYNLYFAIADIKCQSLLGRKSCERLGLIKRIQSIKLDNYGDVFKSLGCLPGEHHIVVDRSVQPVVCASRKIPFGMRDVLSKELKKMEELRVIKKVDYPTKWVHPLVLAAKKNNGVRICLDPRELNRAVQRAHFQLPTLTEMAAKLHGAKFFSVLDANSGFWAIKLDRESADVKLLQIQCTSKIYYDRNCKSLPTLNVGDPVIICDNNNSRCRGTVIGRANTPRSYIIENKFRSRYRRNRRHLKQIVKPDPLLSKNEDHHDQNNLISEPDGDDSSPDEVERTSKERSIILTRSRAKKLKNVCN</sequence>
<organism evidence="4 5">
    <name type="scientific">Leptosia nina</name>
    <dbReference type="NCBI Taxonomy" id="320188"/>
    <lineage>
        <taxon>Eukaryota</taxon>
        <taxon>Metazoa</taxon>
        <taxon>Ecdysozoa</taxon>
        <taxon>Arthropoda</taxon>
        <taxon>Hexapoda</taxon>
        <taxon>Insecta</taxon>
        <taxon>Pterygota</taxon>
        <taxon>Neoptera</taxon>
        <taxon>Endopterygota</taxon>
        <taxon>Lepidoptera</taxon>
        <taxon>Glossata</taxon>
        <taxon>Ditrysia</taxon>
        <taxon>Papilionoidea</taxon>
        <taxon>Pieridae</taxon>
        <taxon>Pierinae</taxon>
        <taxon>Leptosia</taxon>
    </lineage>
</organism>
<dbReference type="GO" id="GO:0071897">
    <property type="term" value="P:DNA biosynthetic process"/>
    <property type="evidence" value="ECO:0007669"/>
    <property type="project" value="UniProtKB-ARBA"/>
</dbReference>
<dbReference type="Gene3D" id="3.10.10.10">
    <property type="entry name" value="HIV Type 1 Reverse Transcriptase, subunit A, domain 1"/>
    <property type="match status" value="1"/>
</dbReference>
<dbReference type="InterPro" id="IPR001878">
    <property type="entry name" value="Znf_CCHC"/>
</dbReference>
<feature type="region of interest" description="Disordered" evidence="2">
    <location>
        <begin position="622"/>
        <end position="666"/>
    </location>
</feature>
<evidence type="ECO:0000313" key="4">
    <source>
        <dbReference type="EMBL" id="CAK1555208.1"/>
    </source>
</evidence>
<accession>A0AAV1K081</accession>
<dbReference type="Pfam" id="PF00098">
    <property type="entry name" value="zf-CCHC"/>
    <property type="match status" value="1"/>
</dbReference>
<keyword evidence="1" id="KW-0863">Zinc-finger</keyword>
<evidence type="ECO:0000313" key="5">
    <source>
        <dbReference type="Proteomes" id="UP001497472"/>
    </source>
</evidence>
<keyword evidence="1" id="KW-0862">Zinc</keyword>
<dbReference type="EMBL" id="CAVLEF010000280">
    <property type="protein sequence ID" value="CAK1555208.1"/>
    <property type="molecule type" value="Genomic_DNA"/>
</dbReference>
<dbReference type="AlphaFoldDB" id="A0AAV1K081"/>
<feature type="compositionally biased region" description="Basic and acidic residues" evidence="2">
    <location>
        <begin position="654"/>
        <end position="663"/>
    </location>
</feature>
<dbReference type="InterPro" id="IPR043502">
    <property type="entry name" value="DNA/RNA_pol_sf"/>
</dbReference>
<comment type="caution">
    <text evidence="4">The sequence shown here is derived from an EMBL/GenBank/DDBJ whole genome shotgun (WGS) entry which is preliminary data.</text>
</comment>
<dbReference type="PANTHER" id="PTHR37984:SF5">
    <property type="entry name" value="PROTEIN NYNRIN-LIKE"/>
    <property type="match status" value="1"/>
</dbReference>
<dbReference type="GO" id="GO:0008270">
    <property type="term" value="F:zinc ion binding"/>
    <property type="evidence" value="ECO:0007669"/>
    <property type="project" value="UniProtKB-KW"/>
</dbReference>
<protein>
    <recommendedName>
        <fullName evidence="3">CCHC-type domain-containing protein</fullName>
    </recommendedName>
</protein>
<dbReference type="PROSITE" id="PS50158">
    <property type="entry name" value="ZF_CCHC"/>
    <property type="match status" value="1"/>
</dbReference>
<dbReference type="InterPro" id="IPR050951">
    <property type="entry name" value="Retrovirus_Pol_polyprotein"/>
</dbReference>
<evidence type="ECO:0000256" key="1">
    <source>
        <dbReference type="PROSITE-ProRule" id="PRU00047"/>
    </source>
</evidence>
<evidence type="ECO:0000259" key="3">
    <source>
        <dbReference type="PROSITE" id="PS50158"/>
    </source>
</evidence>
<feature type="domain" description="CCHC-type" evidence="3">
    <location>
        <begin position="247"/>
        <end position="261"/>
    </location>
</feature>
<dbReference type="GO" id="GO:0003676">
    <property type="term" value="F:nucleic acid binding"/>
    <property type="evidence" value="ECO:0007669"/>
    <property type="project" value="InterPro"/>
</dbReference>
<reference evidence="4 5" key="1">
    <citation type="submission" date="2023-11" db="EMBL/GenBank/DDBJ databases">
        <authorList>
            <person name="Okamura Y."/>
        </authorList>
    </citation>
    <scope>NUCLEOTIDE SEQUENCE [LARGE SCALE GENOMIC DNA]</scope>
</reference>
<keyword evidence="5" id="KW-1185">Reference proteome</keyword>
<dbReference type="PANTHER" id="PTHR37984">
    <property type="entry name" value="PROTEIN CBG26694"/>
    <property type="match status" value="1"/>
</dbReference>
<name>A0AAV1K081_9NEOP</name>
<proteinExistence type="predicted"/>
<dbReference type="Proteomes" id="UP001497472">
    <property type="component" value="Unassembled WGS sequence"/>
</dbReference>
<evidence type="ECO:0000256" key="2">
    <source>
        <dbReference type="SAM" id="MobiDB-lite"/>
    </source>
</evidence>
<gene>
    <name evidence="4" type="ORF">LNINA_LOCUS14043</name>
</gene>
<dbReference type="SUPFAM" id="SSF56672">
    <property type="entry name" value="DNA/RNA polymerases"/>
    <property type="match status" value="1"/>
</dbReference>